<sequence length="124" mass="14452">MSVNERFSYVLNELAKVDRFSKKGMPYEIILTIKGHMILEFLETIKMQMQVVDYGLFWNEFSNEMNPGMQELEVLVRLSDILMSLTDSHGSRLLEDGVFEKYVPISIGYDSEPENDGGFIWDNW</sequence>
<accession>A0A6C0BBW6</accession>
<dbReference type="AlphaFoldDB" id="A0A6C0BBW6"/>
<name>A0A6C0BBW6_9ZZZZ</name>
<reference evidence="1" key="1">
    <citation type="journal article" date="2020" name="Nature">
        <title>Giant virus diversity and host interactions through global metagenomics.</title>
        <authorList>
            <person name="Schulz F."/>
            <person name="Roux S."/>
            <person name="Paez-Espino D."/>
            <person name="Jungbluth S."/>
            <person name="Walsh D.A."/>
            <person name="Denef V.J."/>
            <person name="McMahon K.D."/>
            <person name="Konstantinidis K.T."/>
            <person name="Eloe-Fadrosh E.A."/>
            <person name="Kyrpides N.C."/>
            <person name="Woyke T."/>
        </authorList>
    </citation>
    <scope>NUCLEOTIDE SEQUENCE</scope>
    <source>
        <strain evidence="1">GVMAG-M-3300010160-26</strain>
    </source>
</reference>
<proteinExistence type="predicted"/>
<organism evidence="1">
    <name type="scientific">viral metagenome</name>
    <dbReference type="NCBI Taxonomy" id="1070528"/>
    <lineage>
        <taxon>unclassified sequences</taxon>
        <taxon>metagenomes</taxon>
        <taxon>organismal metagenomes</taxon>
    </lineage>
</organism>
<dbReference type="EMBL" id="MN739119">
    <property type="protein sequence ID" value="QHS89757.1"/>
    <property type="molecule type" value="Genomic_DNA"/>
</dbReference>
<protein>
    <submittedName>
        <fullName evidence="1">Uncharacterized protein</fullName>
    </submittedName>
</protein>
<evidence type="ECO:0000313" key="1">
    <source>
        <dbReference type="EMBL" id="QHS89757.1"/>
    </source>
</evidence>